<dbReference type="AlphaFoldDB" id="A0A5Q0GSM9"/>
<protein>
    <recommendedName>
        <fullName evidence="4">PE-PGRS family protein</fullName>
    </recommendedName>
</protein>
<dbReference type="OrthoDB" id="3673010at2"/>
<feature type="region of interest" description="Disordered" evidence="1">
    <location>
        <begin position="319"/>
        <end position="367"/>
    </location>
</feature>
<evidence type="ECO:0000313" key="2">
    <source>
        <dbReference type="EMBL" id="QFZ16988.1"/>
    </source>
</evidence>
<reference evidence="3" key="1">
    <citation type="journal article" date="2021" name="Curr. Microbiol.">
        <title>Complete genome of nocamycin-producing strain Saccharothrix syringae NRRL B-16468 reveals the biosynthetic potential for secondary metabolites.</title>
        <authorList>
            <person name="Mo X."/>
            <person name="Yang S."/>
        </authorList>
    </citation>
    <scope>NUCLEOTIDE SEQUENCE [LARGE SCALE GENOMIC DNA]</scope>
    <source>
        <strain evidence="3">ATCC 51364 / DSM 43886 / JCM 6844 / KCTC 9398 / NBRC 14523 / NRRL B-16468 / INA 2240</strain>
    </source>
</reference>
<evidence type="ECO:0000256" key="1">
    <source>
        <dbReference type="SAM" id="MobiDB-lite"/>
    </source>
</evidence>
<dbReference type="KEGG" id="ssyi:EKG83_05470"/>
<organism evidence="2 3">
    <name type="scientific">Saccharothrix syringae</name>
    <name type="common">Nocardiopsis syringae</name>
    <dbReference type="NCBI Taxonomy" id="103733"/>
    <lineage>
        <taxon>Bacteria</taxon>
        <taxon>Bacillati</taxon>
        <taxon>Actinomycetota</taxon>
        <taxon>Actinomycetes</taxon>
        <taxon>Pseudonocardiales</taxon>
        <taxon>Pseudonocardiaceae</taxon>
        <taxon>Saccharothrix</taxon>
    </lineage>
</organism>
<gene>
    <name evidence="2" type="ORF">EKG83_05470</name>
</gene>
<keyword evidence="3" id="KW-1185">Reference proteome</keyword>
<proteinExistence type="predicted"/>
<dbReference type="EMBL" id="CP034550">
    <property type="protein sequence ID" value="QFZ16988.1"/>
    <property type="molecule type" value="Genomic_DNA"/>
</dbReference>
<evidence type="ECO:0000313" key="3">
    <source>
        <dbReference type="Proteomes" id="UP000325787"/>
    </source>
</evidence>
<name>A0A5Q0GSM9_SACSY</name>
<feature type="compositionally biased region" description="Acidic residues" evidence="1">
    <location>
        <begin position="356"/>
        <end position="367"/>
    </location>
</feature>
<evidence type="ECO:0008006" key="4">
    <source>
        <dbReference type="Google" id="ProtNLM"/>
    </source>
</evidence>
<sequence length="367" mass="41216">MNQRKPTEPLVTRVDVKFGEMVFRNRPAPSDDRATVWLDRYGHYHHLTEQVPVGGVAGYRALFLVDTSVHIRELQFQLPSREQAFFFQAKVSARWRVTDPVEAAKTHLTDADPVLRPHLERVLRDVSAAFPIEEGTAAERAIAAAFAPRRKQSVAQGLSVLECDATLSLDSATAGYIRKRVEKARTHEITKEDLARAGVEQSARQHLDALRDEHKIQLERMRQQHELEMRHMRVRFYNSAMAEDPNNVLAMLLADDPGRANEVMAMLLKQKQVQWDGAQGLLGTMLEHGLVNRSDVAGIIDNATSVITDSMAEAPVRLTPAPASLPLPGNRTDEPLTAEVVADAPARPLDPLRFDEEFDEDDEDDWQ</sequence>
<dbReference type="Proteomes" id="UP000325787">
    <property type="component" value="Chromosome"/>
</dbReference>
<dbReference type="RefSeq" id="WP_033430027.1">
    <property type="nucleotide sequence ID" value="NZ_CP034550.1"/>
</dbReference>
<accession>A0A5Q0GSM9</accession>